<dbReference type="EMBL" id="ML987191">
    <property type="protein sequence ID" value="KAF2254076.1"/>
    <property type="molecule type" value="Genomic_DNA"/>
</dbReference>
<keyword evidence="2 5" id="KW-0812">Transmembrane</keyword>
<dbReference type="GO" id="GO:0016020">
    <property type="term" value="C:membrane"/>
    <property type="evidence" value="ECO:0007669"/>
    <property type="project" value="UniProtKB-SubCell"/>
</dbReference>
<proteinExistence type="predicted"/>
<feature type="transmembrane region" description="Helical" evidence="5">
    <location>
        <begin position="259"/>
        <end position="280"/>
    </location>
</feature>
<keyword evidence="3 5" id="KW-1133">Transmembrane helix</keyword>
<accession>A0A6A6IUI0</accession>
<dbReference type="OrthoDB" id="3793262at2759"/>
<evidence type="ECO:0008006" key="8">
    <source>
        <dbReference type="Google" id="ProtNLM"/>
    </source>
</evidence>
<organism evidence="6 7">
    <name type="scientific">Trematosphaeria pertusa</name>
    <dbReference type="NCBI Taxonomy" id="390896"/>
    <lineage>
        <taxon>Eukaryota</taxon>
        <taxon>Fungi</taxon>
        <taxon>Dikarya</taxon>
        <taxon>Ascomycota</taxon>
        <taxon>Pezizomycotina</taxon>
        <taxon>Dothideomycetes</taxon>
        <taxon>Pleosporomycetidae</taxon>
        <taxon>Pleosporales</taxon>
        <taxon>Massarineae</taxon>
        <taxon>Trematosphaeriaceae</taxon>
        <taxon>Trematosphaeria</taxon>
    </lineage>
</organism>
<dbReference type="GeneID" id="54574262"/>
<keyword evidence="4 5" id="KW-0472">Membrane</keyword>
<feature type="transmembrane region" description="Helical" evidence="5">
    <location>
        <begin position="231"/>
        <end position="253"/>
    </location>
</feature>
<evidence type="ECO:0000256" key="1">
    <source>
        <dbReference type="ARBA" id="ARBA00004141"/>
    </source>
</evidence>
<dbReference type="AlphaFoldDB" id="A0A6A6IUI0"/>
<protein>
    <recommendedName>
        <fullName evidence="8">Cora-domain-containing protein</fullName>
    </recommendedName>
</protein>
<name>A0A6A6IUI0_9PLEO</name>
<dbReference type="Proteomes" id="UP000800094">
    <property type="component" value="Unassembled WGS sequence"/>
</dbReference>
<evidence type="ECO:0000256" key="4">
    <source>
        <dbReference type="ARBA" id="ARBA00023136"/>
    </source>
</evidence>
<dbReference type="SUPFAM" id="SSF144083">
    <property type="entry name" value="Magnesium transport protein CorA, transmembrane region"/>
    <property type="match status" value="1"/>
</dbReference>
<reference evidence="6" key="1">
    <citation type="journal article" date="2020" name="Stud. Mycol.">
        <title>101 Dothideomycetes genomes: a test case for predicting lifestyles and emergence of pathogens.</title>
        <authorList>
            <person name="Haridas S."/>
            <person name="Albert R."/>
            <person name="Binder M."/>
            <person name="Bloem J."/>
            <person name="Labutti K."/>
            <person name="Salamov A."/>
            <person name="Andreopoulos B."/>
            <person name="Baker S."/>
            <person name="Barry K."/>
            <person name="Bills G."/>
            <person name="Bluhm B."/>
            <person name="Cannon C."/>
            <person name="Castanera R."/>
            <person name="Culley D."/>
            <person name="Daum C."/>
            <person name="Ezra D."/>
            <person name="Gonzalez J."/>
            <person name="Henrissat B."/>
            <person name="Kuo A."/>
            <person name="Liang C."/>
            <person name="Lipzen A."/>
            <person name="Lutzoni F."/>
            <person name="Magnuson J."/>
            <person name="Mondo S."/>
            <person name="Nolan M."/>
            <person name="Ohm R."/>
            <person name="Pangilinan J."/>
            <person name="Park H.-J."/>
            <person name="Ramirez L."/>
            <person name="Alfaro M."/>
            <person name="Sun H."/>
            <person name="Tritt A."/>
            <person name="Yoshinaga Y."/>
            <person name="Zwiers L.-H."/>
            <person name="Turgeon B."/>
            <person name="Goodwin S."/>
            <person name="Spatafora J."/>
            <person name="Crous P."/>
            <person name="Grigoriev I."/>
        </authorList>
    </citation>
    <scope>NUCLEOTIDE SEQUENCE</scope>
    <source>
        <strain evidence="6">CBS 122368</strain>
    </source>
</reference>
<comment type="subcellular location">
    <subcellularLocation>
        <location evidence="1">Membrane</location>
        <topology evidence="1">Multi-pass membrane protein</topology>
    </subcellularLocation>
</comment>
<sequence length="305" mass="35043">MRVRLHDLATVAFISSRDSNRTAYLRSRCIRQVGLLNSHPFHLVNFVLEDHVDSWRHIIRNARDDIYDNEKKTGLGAKWNRYEETESDEKLEQREYTGLLRDLQAINWDLRRMLLDLRFAAALWPVFGHMLQKLEGLRHDMGVGPLKPGVKAALEDQFDFNQSVSMATKEAMEELVDRAQAQISVTYSLIAQRDSERNIEIARLTAKDSKTTIQIAKLTAKDSQIMKTITVLTLTFLPSTMLASLWDAGIFTLDADKSWRIYVGTTCALTITVFALWYLYLWVSRTRSPVTIGDEEKQTNTEKGE</sequence>
<evidence type="ECO:0000256" key="3">
    <source>
        <dbReference type="ARBA" id="ARBA00022989"/>
    </source>
</evidence>
<dbReference type="RefSeq" id="XP_033689080.1">
    <property type="nucleotide sequence ID" value="XM_033820932.1"/>
</dbReference>
<evidence type="ECO:0000256" key="2">
    <source>
        <dbReference type="ARBA" id="ARBA00022692"/>
    </source>
</evidence>
<evidence type="ECO:0000313" key="7">
    <source>
        <dbReference type="Proteomes" id="UP000800094"/>
    </source>
</evidence>
<evidence type="ECO:0000256" key="5">
    <source>
        <dbReference type="SAM" id="Phobius"/>
    </source>
</evidence>
<gene>
    <name evidence="6" type="ORF">BU26DRAFT_235039</name>
</gene>
<evidence type="ECO:0000313" key="6">
    <source>
        <dbReference type="EMBL" id="KAF2254076.1"/>
    </source>
</evidence>
<keyword evidence="7" id="KW-1185">Reference proteome</keyword>
<dbReference type="InterPro" id="IPR045863">
    <property type="entry name" value="CorA_TM1_TM2"/>
</dbReference>
<dbReference type="Gene3D" id="1.20.58.340">
    <property type="entry name" value="Magnesium transport protein CorA, transmembrane region"/>
    <property type="match status" value="1"/>
</dbReference>